<dbReference type="EMBL" id="JBHULT010000009">
    <property type="protein sequence ID" value="MFD2518334.1"/>
    <property type="molecule type" value="Genomic_DNA"/>
</dbReference>
<dbReference type="Proteomes" id="UP001597468">
    <property type="component" value="Unassembled WGS sequence"/>
</dbReference>
<protein>
    <submittedName>
        <fullName evidence="1">Uncharacterized protein</fullName>
    </submittedName>
</protein>
<dbReference type="RefSeq" id="WP_380752254.1">
    <property type="nucleotide sequence ID" value="NZ_JBHULT010000009.1"/>
</dbReference>
<comment type="caution">
    <text evidence="1">The sequence shown here is derived from an EMBL/GenBank/DDBJ whole genome shotgun (WGS) entry which is preliminary data.</text>
</comment>
<keyword evidence="2" id="KW-1185">Reference proteome</keyword>
<name>A0ABW5IYS0_9FLAO</name>
<proteinExistence type="predicted"/>
<sequence>MGIFAEKVAISVHNEGNLMLEQQQQEIFEYLNTTNGKSPRNLKSKKE</sequence>
<accession>A0ABW5IYS0</accession>
<evidence type="ECO:0000313" key="1">
    <source>
        <dbReference type="EMBL" id="MFD2518334.1"/>
    </source>
</evidence>
<evidence type="ECO:0000313" key="2">
    <source>
        <dbReference type="Proteomes" id="UP001597468"/>
    </source>
</evidence>
<organism evidence="1 2">
    <name type="scientific">Salinimicrobium flavum</name>
    <dbReference type="NCBI Taxonomy" id="1737065"/>
    <lineage>
        <taxon>Bacteria</taxon>
        <taxon>Pseudomonadati</taxon>
        <taxon>Bacteroidota</taxon>
        <taxon>Flavobacteriia</taxon>
        <taxon>Flavobacteriales</taxon>
        <taxon>Flavobacteriaceae</taxon>
        <taxon>Salinimicrobium</taxon>
    </lineage>
</organism>
<reference evidence="2" key="1">
    <citation type="journal article" date="2019" name="Int. J. Syst. Evol. Microbiol.">
        <title>The Global Catalogue of Microorganisms (GCM) 10K type strain sequencing project: providing services to taxonomists for standard genome sequencing and annotation.</title>
        <authorList>
            <consortium name="The Broad Institute Genomics Platform"/>
            <consortium name="The Broad Institute Genome Sequencing Center for Infectious Disease"/>
            <person name="Wu L."/>
            <person name="Ma J."/>
        </authorList>
    </citation>
    <scope>NUCLEOTIDE SEQUENCE [LARGE SCALE GENOMIC DNA]</scope>
    <source>
        <strain evidence="2">KCTC 42585</strain>
    </source>
</reference>
<gene>
    <name evidence="1" type="ORF">ACFSTG_10550</name>
</gene>